<reference evidence="3" key="1">
    <citation type="submission" date="2025-08" db="UniProtKB">
        <authorList>
            <consortium name="RefSeq"/>
        </authorList>
    </citation>
    <scope>IDENTIFICATION</scope>
    <source>
        <tissue evidence="3">Testes</tissue>
    </source>
</reference>
<feature type="domain" description="Rhodanese" evidence="1">
    <location>
        <begin position="31"/>
        <end position="125"/>
    </location>
</feature>
<dbReference type="InterPro" id="IPR036873">
    <property type="entry name" value="Rhodanese-like_dom_sf"/>
</dbReference>
<dbReference type="SUPFAM" id="SSF52821">
    <property type="entry name" value="Rhodanese/Cell cycle control phosphatase"/>
    <property type="match status" value="1"/>
</dbReference>
<dbReference type="PANTHER" id="PTHR46659:SF1">
    <property type="entry name" value="SERINE_THREONINE_TYROSINE-INTERACTING-LIKE PROTEIN 1"/>
    <property type="match status" value="1"/>
</dbReference>
<protein>
    <submittedName>
        <fullName evidence="3">Serine/threonine/tyrosine-interacting-like protein 1-like</fullName>
    </submittedName>
</protein>
<dbReference type="PROSITE" id="PS50206">
    <property type="entry name" value="RHODANESE_3"/>
    <property type="match status" value="1"/>
</dbReference>
<dbReference type="InterPro" id="IPR029021">
    <property type="entry name" value="Prot-tyrosine_phosphatase-like"/>
</dbReference>
<gene>
    <name evidence="3" type="primary">LOC100374459</name>
</gene>
<evidence type="ECO:0000259" key="1">
    <source>
        <dbReference type="PROSITE" id="PS50206"/>
    </source>
</evidence>
<accession>A0ABM0GL03</accession>
<keyword evidence="2" id="KW-1185">Reference proteome</keyword>
<name>A0ABM0GL03_SACKO</name>
<dbReference type="PANTHER" id="PTHR46659">
    <property type="entry name" value="SERINE/THREONINE/TYROSINE-INTERACTING-LIKE PROTEIN 1"/>
    <property type="match status" value="1"/>
</dbReference>
<sequence length="238" mass="27076">MAGIIMCEPTELYNILQQQTTYPNLSDPNYLLLIDSRKVNEYNESHVITSKNAPTTKDGEFLVPYDAELECKTHVVVIDNNTRSLREDGLALDCGHIMSEMGSKNPVKVLRGGYEDFSALYPFLRTQKIIYMPQELDALKTYPIEVLPGQVYLGNLEQSCSAVVQKDLKIKARINVTLQNDQFFSPEDTDNLLHIPVPDDDESDLFSKFEAACQFIGKKCARIYKTSLLFHMINISRR</sequence>
<evidence type="ECO:0000313" key="2">
    <source>
        <dbReference type="Proteomes" id="UP000694865"/>
    </source>
</evidence>
<evidence type="ECO:0000313" key="3">
    <source>
        <dbReference type="RefSeq" id="XP_002732230.2"/>
    </source>
</evidence>
<dbReference type="Pfam" id="PF00581">
    <property type="entry name" value="Rhodanese"/>
    <property type="match status" value="1"/>
</dbReference>
<dbReference type="Gene3D" id="3.40.250.10">
    <property type="entry name" value="Rhodanese-like domain"/>
    <property type="match status" value="1"/>
</dbReference>
<dbReference type="InterPro" id="IPR053272">
    <property type="entry name" value="STY_interacting-like"/>
</dbReference>
<dbReference type="SMART" id="SM00450">
    <property type="entry name" value="RHOD"/>
    <property type="match status" value="1"/>
</dbReference>
<dbReference type="InterPro" id="IPR001763">
    <property type="entry name" value="Rhodanese-like_dom"/>
</dbReference>
<proteinExistence type="predicted"/>
<organism evidence="2 3">
    <name type="scientific">Saccoglossus kowalevskii</name>
    <name type="common">Acorn worm</name>
    <dbReference type="NCBI Taxonomy" id="10224"/>
    <lineage>
        <taxon>Eukaryota</taxon>
        <taxon>Metazoa</taxon>
        <taxon>Hemichordata</taxon>
        <taxon>Enteropneusta</taxon>
        <taxon>Harrimaniidae</taxon>
        <taxon>Saccoglossus</taxon>
    </lineage>
</organism>
<dbReference type="Proteomes" id="UP000694865">
    <property type="component" value="Unplaced"/>
</dbReference>
<dbReference type="Gene3D" id="3.90.190.10">
    <property type="entry name" value="Protein tyrosine phosphatase superfamily"/>
    <property type="match status" value="1"/>
</dbReference>
<dbReference type="GeneID" id="100374459"/>
<dbReference type="RefSeq" id="XP_002732230.2">
    <property type="nucleotide sequence ID" value="XM_002732184.2"/>
</dbReference>
<dbReference type="SUPFAM" id="SSF52799">
    <property type="entry name" value="(Phosphotyrosine protein) phosphatases II"/>
    <property type="match status" value="1"/>
</dbReference>